<evidence type="ECO:0000256" key="2">
    <source>
        <dbReference type="ARBA" id="ARBA00011557"/>
    </source>
</evidence>
<keyword evidence="13" id="KW-1185">Reference proteome</keyword>
<evidence type="ECO:0000313" key="13">
    <source>
        <dbReference type="Proteomes" id="UP001431784"/>
    </source>
</evidence>
<dbReference type="Pfam" id="PF00528">
    <property type="entry name" value="BPD_transp_1"/>
    <property type="match status" value="1"/>
</dbReference>
<feature type="transmembrane region" description="Helical" evidence="9">
    <location>
        <begin position="180"/>
        <end position="205"/>
    </location>
</feature>
<dbReference type="PROSITE" id="PS50928">
    <property type="entry name" value="ABC_TM1"/>
    <property type="match status" value="1"/>
</dbReference>
<evidence type="ECO:0000256" key="9">
    <source>
        <dbReference type="RuleBase" id="RU363032"/>
    </source>
</evidence>
<evidence type="ECO:0000256" key="10">
    <source>
        <dbReference type="RuleBase" id="RU363056"/>
    </source>
</evidence>
<feature type="transmembrane region" description="Helical" evidence="9">
    <location>
        <begin position="9"/>
        <end position="30"/>
    </location>
</feature>
<evidence type="ECO:0000256" key="7">
    <source>
        <dbReference type="ARBA" id="ARBA00022989"/>
    </source>
</evidence>
<dbReference type="EMBL" id="JAQZSM010000019">
    <property type="protein sequence ID" value="MDD7972815.1"/>
    <property type="molecule type" value="Genomic_DNA"/>
</dbReference>
<keyword evidence="10" id="KW-0997">Cell inner membrane</keyword>
<accession>A0ABT5TDN5</accession>
<dbReference type="CDD" id="cd06261">
    <property type="entry name" value="TM_PBP2"/>
    <property type="match status" value="1"/>
</dbReference>
<feature type="transmembrane region" description="Helical" evidence="9">
    <location>
        <begin position="137"/>
        <end position="159"/>
    </location>
</feature>
<comment type="function">
    <text evidence="10">Part of the ABC transporter complex UgpBAEC involved in sn-glycerol-3-phosphate (G3P) import. Probably responsible for the translocation of the substrate across the membrane.</text>
</comment>
<comment type="similarity">
    <text evidence="9">Belongs to the binding-protein-dependent transport system permease family.</text>
</comment>
<evidence type="ECO:0000256" key="8">
    <source>
        <dbReference type="ARBA" id="ARBA00023136"/>
    </source>
</evidence>
<comment type="subunit">
    <text evidence="2 10">The complex is composed of two ATP-binding proteins (UgpC), two transmembrane proteins (UgpA and UgpE) and a solute-binding protein (UgpB).</text>
</comment>
<comment type="caution">
    <text evidence="12">The sequence shown here is derived from an EMBL/GenBank/DDBJ whole genome shotgun (WGS) entry which is preliminary data.</text>
</comment>
<keyword evidence="4 9" id="KW-0813">Transport</keyword>
<dbReference type="PANTHER" id="PTHR43744">
    <property type="entry name" value="ABC TRANSPORTER PERMEASE PROTEIN MG189-RELATED-RELATED"/>
    <property type="match status" value="1"/>
</dbReference>
<organism evidence="12 13">
    <name type="scientific">Roseinatronobacter alkalisoli</name>
    <dbReference type="NCBI Taxonomy" id="3028235"/>
    <lineage>
        <taxon>Bacteria</taxon>
        <taxon>Pseudomonadati</taxon>
        <taxon>Pseudomonadota</taxon>
        <taxon>Alphaproteobacteria</taxon>
        <taxon>Rhodobacterales</taxon>
        <taxon>Paracoccaceae</taxon>
        <taxon>Roseinatronobacter</taxon>
    </lineage>
</organism>
<dbReference type="InterPro" id="IPR000515">
    <property type="entry name" value="MetI-like"/>
</dbReference>
<feature type="transmembrane region" description="Helical" evidence="9">
    <location>
        <begin position="68"/>
        <end position="91"/>
    </location>
</feature>
<evidence type="ECO:0000256" key="5">
    <source>
        <dbReference type="ARBA" id="ARBA00022475"/>
    </source>
</evidence>
<comment type="subcellular location">
    <subcellularLocation>
        <location evidence="10">Cell inner membrane</location>
        <topology evidence="10">Multi-pass membrane protein</topology>
    </subcellularLocation>
    <subcellularLocation>
        <location evidence="1 9">Cell membrane</location>
        <topology evidence="1 9">Multi-pass membrane protein</topology>
    </subcellularLocation>
</comment>
<gene>
    <name evidence="10" type="primary">ugpE</name>
    <name evidence="12" type="ORF">PUT78_17100</name>
</gene>
<reference evidence="12" key="1">
    <citation type="submission" date="2023-02" db="EMBL/GenBank/DDBJ databases">
        <title>Description of Roseinatronobacter alkalisoli sp. nov., an alkaliphilic bacerium isolated from soda soil.</title>
        <authorList>
            <person name="Wei W."/>
        </authorList>
    </citation>
    <scope>NUCLEOTIDE SEQUENCE</scope>
    <source>
        <strain evidence="12">HJB301</strain>
    </source>
</reference>
<dbReference type="SUPFAM" id="SSF161098">
    <property type="entry name" value="MetI-like"/>
    <property type="match status" value="1"/>
</dbReference>
<protein>
    <recommendedName>
        <fullName evidence="3 10">sn-glycerol-3-phosphate transport system permease protein UgpE</fullName>
    </recommendedName>
</protein>
<evidence type="ECO:0000256" key="6">
    <source>
        <dbReference type="ARBA" id="ARBA00022692"/>
    </source>
</evidence>
<keyword evidence="6 9" id="KW-0812">Transmembrane</keyword>
<proteinExistence type="inferred from homology"/>
<evidence type="ECO:0000313" key="12">
    <source>
        <dbReference type="EMBL" id="MDD7972815.1"/>
    </source>
</evidence>
<dbReference type="PANTHER" id="PTHR43744:SF8">
    <property type="entry name" value="SN-GLYCEROL-3-PHOSPHATE TRANSPORT SYSTEM PERMEASE PROTEIN UGPE"/>
    <property type="match status" value="1"/>
</dbReference>
<feature type="transmembrane region" description="Helical" evidence="9">
    <location>
        <begin position="103"/>
        <end position="125"/>
    </location>
</feature>
<sequence length="274" mass="29840">MTRAIGLSFAYFGLFIWSAMVFLPLLFMFVSSFKTHGEILQFPIGLPSRLHIENYVNAMVNSTIGVSFVNSVIVTIGSLVFVVALSLMGGYALSRFQFPGNKVLLLGLVALLTLPVHALVVPVYYFMDMFNLRNDNFGLIMLYTAFHLPVSIIIMRAYFQSLPRAVEEAAQLDGCGTWGVFWYVAIPLSKASIATVAIINVVGIWSEYLFASVLMTSPASRTLPVAVATLGTGEGGTDLGLRFAGLSLATIPILILYLFFSRRIMKGIAAGAVK</sequence>
<evidence type="ECO:0000259" key="11">
    <source>
        <dbReference type="PROSITE" id="PS50928"/>
    </source>
</evidence>
<dbReference type="InterPro" id="IPR035906">
    <property type="entry name" value="MetI-like_sf"/>
</dbReference>
<evidence type="ECO:0000256" key="1">
    <source>
        <dbReference type="ARBA" id="ARBA00004651"/>
    </source>
</evidence>
<keyword evidence="5 10" id="KW-1003">Cell membrane</keyword>
<name>A0ABT5TDN5_9RHOB</name>
<evidence type="ECO:0000256" key="3">
    <source>
        <dbReference type="ARBA" id="ARBA00020515"/>
    </source>
</evidence>
<keyword evidence="7 9" id="KW-1133">Transmembrane helix</keyword>
<feature type="transmembrane region" description="Helical" evidence="9">
    <location>
        <begin position="239"/>
        <end position="260"/>
    </location>
</feature>
<dbReference type="RefSeq" id="WP_274353490.1">
    <property type="nucleotide sequence ID" value="NZ_JAQZSM010000019.1"/>
</dbReference>
<dbReference type="Gene3D" id="1.10.3720.10">
    <property type="entry name" value="MetI-like"/>
    <property type="match status" value="1"/>
</dbReference>
<feature type="domain" description="ABC transmembrane type-1" evidence="11">
    <location>
        <begin position="68"/>
        <end position="260"/>
    </location>
</feature>
<evidence type="ECO:0000256" key="4">
    <source>
        <dbReference type="ARBA" id="ARBA00022448"/>
    </source>
</evidence>
<dbReference type="Proteomes" id="UP001431784">
    <property type="component" value="Unassembled WGS sequence"/>
</dbReference>
<keyword evidence="8 9" id="KW-0472">Membrane</keyword>